<dbReference type="InterPro" id="IPR019734">
    <property type="entry name" value="TPR_rpt"/>
</dbReference>
<sequence length="151" mass="17296">MTNSQPYELFAAASQLVQQQLLFDAMRQFMAITRLYPDHELADDALYNAGLCHFHMNSFKSAILIFRELIQDYPDATIYQDDNTREFGRTAAKAHYSIINCYLGLNKVEEAKAELAILSDFDDAYVFSAMNETISYKKLGLIAIQTFEQLK</sequence>
<dbReference type="Proteomes" id="UP000321362">
    <property type="component" value="Chromosome"/>
</dbReference>
<dbReference type="AlphaFoldDB" id="A0A5B8VTD6"/>
<name>A0A5B8VTD6_9SPHI</name>
<dbReference type="OrthoDB" id="793864at2"/>
<gene>
    <name evidence="1" type="ORF">FSB76_00720</name>
</gene>
<accession>A0A5B8VTD6</accession>
<organism evidence="1 2">
    <name type="scientific">Mucilaginibacter ginsenosidivorax</name>
    <dbReference type="NCBI Taxonomy" id="862126"/>
    <lineage>
        <taxon>Bacteria</taxon>
        <taxon>Pseudomonadati</taxon>
        <taxon>Bacteroidota</taxon>
        <taxon>Sphingobacteriia</taxon>
        <taxon>Sphingobacteriales</taxon>
        <taxon>Sphingobacteriaceae</taxon>
        <taxon>Mucilaginibacter</taxon>
    </lineage>
</organism>
<dbReference type="Pfam" id="PF13174">
    <property type="entry name" value="TPR_6"/>
    <property type="match status" value="1"/>
</dbReference>
<keyword evidence="2" id="KW-1185">Reference proteome</keyword>
<dbReference type="KEGG" id="mgk:FSB76_00720"/>
<dbReference type="SUPFAM" id="SSF48452">
    <property type="entry name" value="TPR-like"/>
    <property type="match status" value="1"/>
</dbReference>
<dbReference type="RefSeq" id="WP_147051700.1">
    <property type="nucleotide sequence ID" value="NZ_CP042437.1"/>
</dbReference>
<protein>
    <submittedName>
        <fullName evidence="1">Tetratricopeptide repeat protein</fullName>
    </submittedName>
</protein>
<dbReference type="EMBL" id="CP042437">
    <property type="protein sequence ID" value="QEC74543.1"/>
    <property type="molecule type" value="Genomic_DNA"/>
</dbReference>
<evidence type="ECO:0000313" key="1">
    <source>
        <dbReference type="EMBL" id="QEC74543.1"/>
    </source>
</evidence>
<proteinExistence type="predicted"/>
<evidence type="ECO:0000313" key="2">
    <source>
        <dbReference type="Proteomes" id="UP000321362"/>
    </source>
</evidence>
<reference evidence="1 2" key="1">
    <citation type="journal article" date="2013" name="J. Microbiol.">
        <title>Mucilaginibacter ginsenosidivorax sp. nov., with ginsenoside converting activity isolated from sediment.</title>
        <authorList>
            <person name="Kim J.K."/>
            <person name="Choi T.E."/>
            <person name="Liu Q.M."/>
            <person name="Park H.Y."/>
            <person name="Yi T.H."/>
            <person name="Yoon M.H."/>
            <person name="Kim S.C."/>
            <person name="Im W.T."/>
        </authorList>
    </citation>
    <scope>NUCLEOTIDE SEQUENCE [LARGE SCALE GENOMIC DNA]</scope>
    <source>
        <strain evidence="1 2">KHI28</strain>
    </source>
</reference>
<dbReference type="Gene3D" id="1.25.40.10">
    <property type="entry name" value="Tetratricopeptide repeat domain"/>
    <property type="match status" value="1"/>
</dbReference>
<dbReference type="InterPro" id="IPR011990">
    <property type="entry name" value="TPR-like_helical_dom_sf"/>
</dbReference>